<evidence type="ECO:0000256" key="13">
    <source>
        <dbReference type="ARBA" id="ARBA00022801"/>
    </source>
</evidence>
<evidence type="ECO:0000256" key="10">
    <source>
        <dbReference type="ARBA" id="ARBA00022692"/>
    </source>
</evidence>
<evidence type="ECO:0000259" key="28">
    <source>
        <dbReference type="Pfam" id="PF17900"/>
    </source>
</evidence>
<dbReference type="GO" id="GO:0005615">
    <property type="term" value="C:extracellular space"/>
    <property type="evidence" value="ECO:0007669"/>
    <property type="project" value="TreeGrafter"/>
</dbReference>
<dbReference type="PRINTS" id="PR00756">
    <property type="entry name" value="ALADIPTASE"/>
</dbReference>
<dbReference type="GO" id="GO:0098552">
    <property type="term" value="C:side of membrane"/>
    <property type="evidence" value="ECO:0007669"/>
    <property type="project" value="UniProtKB-KW"/>
</dbReference>
<evidence type="ECO:0000256" key="3">
    <source>
        <dbReference type="ARBA" id="ARBA00004609"/>
    </source>
</evidence>
<dbReference type="GO" id="GO:0070006">
    <property type="term" value="F:metalloaminopeptidase activity"/>
    <property type="evidence" value="ECO:0007669"/>
    <property type="project" value="TreeGrafter"/>
</dbReference>
<dbReference type="GO" id="GO:0008270">
    <property type="term" value="F:zinc ion binding"/>
    <property type="evidence" value="ECO:0007669"/>
    <property type="project" value="InterPro"/>
</dbReference>
<feature type="binding site" evidence="23">
    <location>
        <position position="1435"/>
    </location>
    <ligand>
        <name>Zn(2+)</name>
        <dbReference type="ChEBI" id="CHEBI:29105"/>
        <note>catalytic</note>
    </ligand>
</feature>
<keyword evidence="14 23" id="KW-0862">Zinc</keyword>
<evidence type="ECO:0000256" key="15">
    <source>
        <dbReference type="ARBA" id="ARBA00022968"/>
    </source>
</evidence>
<dbReference type="SUPFAM" id="SSF63737">
    <property type="entry name" value="Leukotriene A4 hydrolase N-terminal domain"/>
    <property type="match status" value="3"/>
</dbReference>
<dbReference type="InterPro" id="IPR024571">
    <property type="entry name" value="ERAP1-like_C_dom"/>
</dbReference>
<protein>
    <recommendedName>
        <fullName evidence="6">Aminopeptidase N</fullName>
        <ecNumber evidence="5">3.4.11.2</ecNumber>
    </recommendedName>
</protein>
<evidence type="ECO:0000256" key="9">
    <source>
        <dbReference type="ARBA" id="ARBA00022670"/>
    </source>
</evidence>
<proteinExistence type="inferred from homology"/>
<keyword evidence="20" id="KW-0325">Glycoprotein</keyword>
<keyword evidence="10 25" id="KW-0812">Transmembrane</keyword>
<dbReference type="Pfam" id="PF11838">
    <property type="entry name" value="ERAP1_C"/>
    <property type="match status" value="3"/>
</dbReference>
<dbReference type="FunFam" id="1.10.390.10:FF:000019">
    <property type="entry name" value="Aminopeptidase"/>
    <property type="match status" value="2"/>
</dbReference>
<evidence type="ECO:0000256" key="22">
    <source>
        <dbReference type="PIRSR" id="PIRSR634016-1"/>
    </source>
</evidence>
<evidence type="ECO:0000256" key="12">
    <source>
        <dbReference type="ARBA" id="ARBA00022729"/>
    </source>
</evidence>
<reference evidence="30" key="2">
    <citation type="submission" date="2018-07" db="EMBL/GenBank/DDBJ databases">
        <authorList>
            <person name="Quirk P.G."/>
            <person name="Krulwich T.A."/>
        </authorList>
    </citation>
    <scope>NUCLEOTIDE SEQUENCE</scope>
</reference>
<dbReference type="FunFam" id="1.25.50.20:FF:000001">
    <property type="entry name" value="Aminopeptidase"/>
    <property type="match status" value="2"/>
</dbReference>
<reference evidence="29" key="1">
    <citation type="submission" date="2018-04" db="EMBL/GenBank/DDBJ databases">
        <authorList>
            <person name="Go L.Y."/>
            <person name="Mitchell J.A."/>
        </authorList>
    </citation>
    <scope>NUCLEOTIDE SEQUENCE</scope>
    <source>
        <tissue evidence="29">Whole organism</tissue>
    </source>
</reference>
<evidence type="ECO:0000256" key="5">
    <source>
        <dbReference type="ARBA" id="ARBA00012564"/>
    </source>
</evidence>
<evidence type="ECO:0000256" key="4">
    <source>
        <dbReference type="ARBA" id="ARBA00010136"/>
    </source>
</evidence>
<evidence type="ECO:0000313" key="29">
    <source>
        <dbReference type="EMBL" id="SSX05822.1"/>
    </source>
</evidence>
<dbReference type="InterPro" id="IPR001930">
    <property type="entry name" value="Peptidase_M1"/>
</dbReference>
<feature type="binding site" evidence="23">
    <location>
        <position position="1412"/>
    </location>
    <ligand>
        <name>Zn(2+)</name>
        <dbReference type="ChEBI" id="CHEBI:29105"/>
        <note>catalytic</note>
    </ligand>
</feature>
<organism evidence="29">
    <name type="scientific">Culicoides sonorensis</name>
    <name type="common">Biting midge</name>
    <dbReference type="NCBI Taxonomy" id="179676"/>
    <lineage>
        <taxon>Eukaryota</taxon>
        <taxon>Metazoa</taxon>
        <taxon>Ecdysozoa</taxon>
        <taxon>Arthropoda</taxon>
        <taxon>Hexapoda</taxon>
        <taxon>Insecta</taxon>
        <taxon>Pterygota</taxon>
        <taxon>Neoptera</taxon>
        <taxon>Endopterygota</taxon>
        <taxon>Diptera</taxon>
        <taxon>Nematocera</taxon>
        <taxon>Chironomoidea</taxon>
        <taxon>Ceratopogonidae</taxon>
        <taxon>Ceratopogoninae</taxon>
        <taxon>Culicoides</taxon>
        <taxon>Monoculicoides</taxon>
    </lineage>
</organism>
<keyword evidence="15" id="KW-0735">Signal-anchor</keyword>
<keyword evidence="21" id="KW-0449">Lipoprotein</keyword>
<dbReference type="Gene3D" id="1.10.390.10">
    <property type="entry name" value="Neutral Protease Domain 2"/>
    <property type="match status" value="3"/>
</dbReference>
<dbReference type="SUPFAM" id="SSF55486">
    <property type="entry name" value="Metalloproteases ('zincins'), catalytic domain"/>
    <property type="match status" value="3"/>
</dbReference>
<keyword evidence="8" id="KW-0336">GPI-anchor</keyword>
<dbReference type="Gene3D" id="2.60.40.1910">
    <property type="match status" value="3"/>
</dbReference>
<feature type="transmembrane region" description="Helical" evidence="25">
    <location>
        <begin position="966"/>
        <end position="983"/>
    </location>
</feature>
<dbReference type="Gene3D" id="1.25.50.20">
    <property type="match status" value="3"/>
</dbReference>
<evidence type="ECO:0000256" key="2">
    <source>
        <dbReference type="ARBA" id="ARBA00004606"/>
    </source>
</evidence>
<dbReference type="PANTHER" id="PTHR11533:SF294">
    <property type="entry name" value="THYROTROPIN-RELEASING HORMONE-DEGRADING ECTOENZYME"/>
    <property type="match status" value="1"/>
</dbReference>
<keyword evidence="11 23" id="KW-0479">Metal-binding</keyword>
<keyword evidence="19" id="KW-1015">Disulfide bond</keyword>
<comment type="similarity">
    <text evidence="4">Belongs to the peptidase M1 family.</text>
</comment>
<evidence type="ECO:0000313" key="30">
    <source>
        <dbReference type="EMBL" id="SSX26181.1"/>
    </source>
</evidence>
<dbReference type="FunFam" id="2.60.40.1730:FF:000012">
    <property type="entry name" value="Aminopeptidase N"/>
    <property type="match status" value="1"/>
</dbReference>
<dbReference type="EMBL" id="UFQT01000655">
    <property type="protein sequence ID" value="SSX26181.1"/>
    <property type="molecule type" value="Genomic_DNA"/>
</dbReference>
<dbReference type="InterPro" id="IPR027268">
    <property type="entry name" value="Peptidase_M4/M1_CTD_sf"/>
</dbReference>
<evidence type="ECO:0000256" key="23">
    <source>
        <dbReference type="PIRSR" id="PIRSR634016-3"/>
    </source>
</evidence>
<dbReference type="EMBL" id="UFQS01000655">
    <property type="protein sequence ID" value="SSX05822.1"/>
    <property type="molecule type" value="Genomic_DNA"/>
</dbReference>
<evidence type="ECO:0000256" key="21">
    <source>
        <dbReference type="ARBA" id="ARBA00023288"/>
    </source>
</evidence>
<keyword evidence="12" id="KW-0732">Signal</keyword>
<dbReference type="FunFam" id="2.60.40.1910:FF:000008">
    <property type="entry name" value="Aminopeptidase"/>
    <property type="match status" value="2"/>
</dbReference>
<feature type="domain" description="Aminopeptidase N-like N-terminal" evidence="28">
    <location>
        <begin position="1118"/>
        <end position="1310"/>
    </location>
</feature>
<evidence type="ECO:0000256" key="14">
    <source>
        <dbReference type="ARBA" id="ARBA00022833"/>
    </source>
</evidence>
<feature type="domain" description="Peptidase M1 membrane alanine aminopeptidase" evidence="26">
    <location>
        <begin position="1340"/>
        <end position="1566"/>
    </location>
</feature>
<dbReference type="FunFam" id="1.10.390.10:FF:000016">
    <property type="entry name" value="Glutamyl aminopeptidase"/>
    <property type="match status" value="1"/>
</dbReference>
<dbReference type="Gene3D" id="2.60.40.1730">
    <property type="entry name" value="tricorn interacting facor f3 domain"/>
    <property type="match status" value="3"/>
</dbReference>
<evidence type="ECO:0000259" key="26">
    <source>
        <dbReference type="Pfam" id="PF01433"/>
    </source>
</evidence>
<feature type="domain" description="ERAP1-like C-terminal" evidence="27">
    <location>
        <begin position="626"/>
        <end position="922"/>
    </location>
</feature>
<keyword evidence="13" id="KW-0378">Hydrolase</keyword>
<keyword evidence="17" id="KW-0482">Metalloprotease</keyword>
<feature type="active site" description="Proton acceptor" evidence="22">
    <location>
        <position position="1413"/>
    </location>
</feature>
<feature type="domain" description="Aminopeptidase N-like N-terminal" evidence="28">
    <location>
        <begin position="2030"/>
        <end position="2212"/>
    </location>
</feature>
<feature type="domain" description="Aminopeptidase N-like N-terminal" evidence="28">
    <location>
        <begin position="95"/>
        <end position="291"/>
    </location>
</feature>
<dbReference type="InterPro" id="IPR045357">
    <property type="entry name" value="Aminopeptidase_N-like_N"/>
</dbReference>
<dbReference type="Pfam" id="PF17900">
    <property type="entry name" value="Peptidase_M1_N"/>
    <property type="match status" value="3"/>
</dbReference>
<feature type="binding site" evidence="23">
    <location>
        <position position="1416"/>
    </location>
    <ligand>
        <name>Zn(2+)</name>
        <dbReference type="ChEBI" id="CHEBI:29105"/>
        <note>catalytic</note>
    </ligand>
</feature>
<comment type="catalytic activity">
    <reaction evidence="1">
        <text>Release of an N-terminal amino acid, Xaa-|-Yaa- from a peptide, amide or arylamide. Xaa is preferably Ala, but may be most amino acids including Pro (slow action). When a terminal hydrophobic residue is followed by a prolyl residue, the two may be released as an intact Xaa-Pro dipeptide.</text>
        <dbReference type="EC" id="3.4.11.2"/>
    </reaction>
</comment>
<dbReference type="Pfam" id="PF01433">
    <property type="entry name" value="Peptidase_M1"/>
    <property type="match status" value="3"/>
</dbReference>
<evidence type="ECO:0000256" key="6">
    <source>
        <dbReference type="ARBA" id="ARBA00015611"/>
    </source>
</evidence>
<dbReference type="InterPro" id="IPR050344">
    <property type="entry name" value="Peptidase_M1_aminopeptidases"/>
</dbReference>
<feature type="domain" description="Peptidase M1 membrane alanine aminopeptidase" evidence="26">
    <location>
        <begin position="347"/>
        <end position="545"/>
    </location>
</feature>
<name>A0A336KP62_CULSO</name>
<dbReference type="GO" id="GO:0006508">
    <property type="term" value="P:proteolysis"/>
    <property type="evidence" value="ECO:0007669"/>
    <property type="project" value="UniProtKB-KW"/>
</dbReference>
<sequence>MSGIFFLLGSFRIETKIFLMKQTIFNLSKSTFLHTALMIPTTSPASSYVAFYVNSGHPVDFPNDDFFEGASFLSEYEENLDEIELSEYRLKANVVPTHYKIMLEPYFDETPPPETEYEPFTFDGHVEIEFHATEENVTQIEFHMHHLTNWKIEIFNDLGERVKRESPEYQNETQKMIIELLEPLKPNVNYILDISYTGELNDDMKGFYRSYYNQEGKKVWLASTQFQQTSARRAFPCFDEPRFKAVFELSIKRPLGYQLSIANTIINTIKPDDDSKVIEKFNPTPKMSSYLMAFVVQMFKGMRDNTGYGVWARPEAESQLKYSYDVGSKLLYNMGLWVKYPFNKVPEIKKLDMIAVPDFSAGAMENWGAMTYRETNLLWDEQDSSAINKQRIAAVLTHEIAHLWFGDLVTCEWWSETWLNEGFARYFQYHGTHLVENKWNLPWQFVVEQVQSVFQMDSLPGTWPMTNPEVYTPGQSSAMFGSISYNKGASIIRMMEHHMGSDKFQLAIQKYIEKFEYKTVVPKDLFDSLDQEVPNAKISEVFTPWTTQVGYPVVTVVERKENTITVNQKRFLLNEKDHDDKLVWSIPVTVANRPEHFEKTSTHAIMPNNHDNFTIQLPENASLKYYILNVQQVGYYRVNYDEENWEEIRKALFTQGHGGIHVLNRAQIVDDLMNFARNGLMTYDYAMNIVEYLSTENNYIPWLSGFNGLTHLSKRIALGSDYERFRTHILYLIATAYNRLGFNPRPDEDHIDTLLRTNLLTWACKHGHEECITQAKEEFSKMRLENHVINPNIRIPVYCTGIREGTEDDFTFLWNKYKTTNVAAEEINILTTLGCAKTQKLIDLLLDKVLSDEIRSQDKSSTFTNSYVNNHENVDLVYNYLTKNYKKWEEVMGSVGSALSSLADRFTTEEQVKKLEEFAKTPELGENNVKTITAAVASSRKNIEWDKSRIEELRTYFQLFDDRDNSASSVSFSISLLVLLSKFTRPKMRETFSTTMDTTTTLTGRKGYFVTRKNLIIFSGIVFFCLIATAIMMYNIKSCTTSCHNRIDDTNQLVHSSHQLFSSDGIIMAASTTHSTGSMQNNTIEDTESEEDVTEIQTTQPEPLPKSVNMRLPLNVIPKSYDIKLIPFLVEDNFTFLGEVTIEIDVVEECNNITLHSMDLIINEVNLYEVDDVNSTKKQSIQLKNKRFDIPNQFYIMETESELPKGTYQLRFKYQGELNDDLQGFYRSSYMVGEEKRWLATTQFQPTFCRSAFPSFDEPALKATFKLNIARPSHMVSLSNMPKINSVKLTGIENYMMDIYEESVPMSTYLVAFVICDFKSLTEGNVSVWARPEAIQSAAYALKIGVKLLEFLETFFNVSYPLPKTDMIALPDFSSGAMENFGLITYRETALLYEEGISACSNKQRVAIVVSHELGHQWFGNLVTPKWWTDLWLNEGFASYLEYLGVEAVEPDWKPIDQFVVNEVHTVFALDALANSHPISVKEVENPDEINDIFDRISYAKGAAILRMLASFLTDKVFRIGLSTYLQEMSFKNAEQDDLWQFLTDAARSNGIFDDTLSVKEIMDTWTLQTGYPVVTFERNYDNDSFTIKQDRFILRGSPNKKSIQYNETWWIPITYTTSNNPVFTESKPNTWMRRDKMLFMSDPRLKNDNWLIANLMETGYYRVNYDKRNWNLISNYLLDPNRFKEIATTNRAQLIDDALNLARAGYLDYRIALDVTKYLEHEDEYVPWKAAISALNFIDSMLIKSVDYSLFKEYYLHIITQIYNDVGFEDPKNSSMLTVYKRVEILTAACHLGLSECISNCIRQYYMWMHEANPDLNNPISPNLKNIVYCMAIKYGDQTEWDFAWQRYLRATVSSEKEMLLAGLGCSRETWILKRFLEWSLSTTRGIRKQDVFRVFGAVSNSVIGQPIAFDFIRQNWQRIKKYFGQPMSNLNNILKYSTKRLNNPYELNELKEFANLHMNETGRTLKLAIEQTEANIAWMDKNYQNIVTWLTEQFKQQKCKNLTLISSDLLEHPNALTNANYRLGDETKPSFYDIKLKFDLNNPDKFQGNVDITFESLTNMVETFEINGENIQINENGIKIMGKGEQIDYFKRFTFNDTYQKFIISTNSPLLVKKEYVLQIQYQGQITDDLLGVYKSTYKEGNDTKILIATHFGQFARRLMPCWDEPRFKAQFQFTIERGMNFKAFSNAAKLRSDENTDYFKATSPISTYILALVISEMKLSENIEKKFAVLARPDAINQTAYALTIGPELIKAFDEWTEMEYFSFSNVEKMELGAIPDFIAGAMENWGFILHQELYSLYDENHANTAQKQLIPTVISHELAHMWFGDLVTCDWFDETYLNEGFARYFQFIGLDRVEKFDGLMQFVVTSTQRAMQADATLNSYPLSNKDSLSLPQIRKMFGPISYDKGGSILRMAHQLMRDQKFTAAIRSYLKKRQFKTAVTEDLLTELENHHPAITEILGPYIHQAGYPIVSVSREGDILTLDQTRFLLNTNQHNDTSRWTIPITIATQFEDFEIPTSNLILFKAYSESPFKINISEIKSSYYVMNIQEIGFYRVNYDMANWKAIELKLKSTVFEELHVLNRAQIVDDLLNLARSGYVTYDFAFNIIRYIKRETHYLPWLSFFNGISYLRQRIVDTPLKTQFDSFMNELMADVTDFIGFEESGDEFLRLNRIQILDWACTYGNQKDCVEKALEHFDKVIQGENIYSDLKPAVYCTGLRETQGNWEKMWNRYIESNYATEQEMILKALGCSRNATEINLFLDKTLTNEIRLQYKPNAYISAVSGNLENVDVVLDYLIKNTIQWGEIMDVVWTFGDLSARFTNEEQFLKLEKHVNTLQDEWKIPLLEIMKENRKLMEWDQARLPELNKFFNAAVKSTKKLTHRYLIDVFVTYLNTFDELSSQRPFCLKSCHRLVYHDVSPEQQALKADEGLVVFPSQGLLGSLLSSEPVEIFQLLSNCPVQPECSFTFVFHPKLLNICQKCGSICETFSSDILPMISDSSFAKLTLDVSSTVRGCFGAMSSPFESSPNVRKPKWDKSNRDAWNSLQTWGAIESSVGIDSSAMQGGTRSTPSGKNF</sequence>
<evidence type="ECO:0000256" key="18">
    <source>
        <dbReference type="ARBA" id="ARBA00023136"/>
    </source>
</evidence>
<evidence type="ECO:0000256" key="16">
    <source>
        <dbReference type="ARBA" id="ARBA00022989"/>
    </source>
</evidence>
<evidence type="ECO:0000256" key="17">
    <source>
        <dbReference type="ARBA" id="ARBA00023049"/>
    </source>
</evidence>
<dbReference type="InterPro" id="IPR014782">
    <property type="entry name" value="Peptidase_M1_dom"/>
</dbReference>
<dbReference type="VEuPathDB" id="VectorBase:CSON013170"/>
<feature type="site" description="Transition state stabilizer" evidence="24">
    <location>
        <position position="1499"/>
    </location>
</feature>
<feature type="domain" description="Peptidase M1 membrane alanine aminopeptidase" evidence="26">
    <location>
        <begin position="2244"/>
        <end position="2454"/>
    </location>
</feature>
<dbReference type="EC" id="3.4.11.2" evidence="5"/>
<gene>
    <name evidence="29" type="primary">CSON013170</name>
</gene>
<evidence type="ECO:0000256" key="20">
    <source>
        <dbReference type="ARBA" id="ARBA00023180"/>
    </source>
</evidence>
<keyword evidence="7" id="KW-1003">Cell membrane</keyword>
<dbReference type="CDD" id="cd09601">
    <property type="entry name" value="M1_APN-Q_like"/>
    <property type="match status" value="3"/>
</dbReference>
<keyword evidence="18 25" id="KW-0472">Membrane</keyword>
<dbReference type="GO" id="GO:0043171">
    <property type="term" value="P:peptide catabolic process"/>
    <property type="evidence" value="ECO:0007669"/>
    <property type="project" value="TreeGrafter"/>
</dbReference>
<dbReference type="InterPro" id="IPR034016">
    <property type="entry name" value="M1_APN-typ"/>
</dbReference>
<evidence type="ECO:0000256" key="1">
    <source>
        <dbReference type="ARBA" id="ARBA00000098"/>
    </source>
</evidence>
<dbReference type="GO" id="GO:0016285">
    <property type="term" value="F:alanyl aminopeptidase activity"/>
    <property type="evidence" value="ECO:0007669"/>
    <property type="project" value="UniProtKB-EC"/>
</dbReference>
<evidence type="ECO:0000256" key="25">
    <source>
        <dbReference type="SAM" id="Phobius"/>
    </source>
</evidence>
<comment type="subcellular location">
    <subcellularLocation>
        <location evidence="3">Cell membrane</location>
        <topology evidence="3">Lipid-anchor</topology>
        <topology evidence="3">GPI-anchor</topology>
    </subcellularLocation>
    <subcellularLocation>
        <location evidence="2">Membrane</location>
        <topology evidence="2">Single-pass type II membrane protein</topology>
    </subcellularLocation>
</comment>
<feature type="domain" description="ERAP1-like C-terminal" evidence="27">
    <location>
        <begin position="2545"/>
        <end position="2808"/>
    </location>
</feature>
<evidence type="ECO:0000256" key="19">
    <source>
        <dbReference type="ARBA" id="ARBA00023157"/>
    </source>
</evidence>
<evidence type="ECO:0000256" key="11">
    <source>
        <dbReference type="ARBA" id="ARBA00022723"/>
    </source>
</evidence>
<dbReference type="GO" id="GO:0005737">
    <property type="term" value="C:cytoplasm"/>
    <property type="evidence" value="ECO:0007669"/>
    <property type="project" value="TreeGrafter"/>
</dbReference>
<accession>A0A336KP62</accession>
<dbReference type="PANTHER" id="PTHR11533">
    <property type="entry name" value="PROTEASE M1 ZINC METALLOPROTEASE"/>
    <property type="match status" value="1"/>
</dbReference>
<dbReference type="GO" id="GO:0042277">
    <property type="term" value="F:peptide binding"/>
    <property type="evidence" value="ECO:0007669"/>
    <property type="project" value="TreeGrafter"/>
</dbReference>
<dbReference type="FunFam" id="2.60.40.1730:FF:000013">
    <property type="entry name" value="Aminopeptidase"/>
    <property type="match status" value="1"/>
</dbReference>
<comment type="cofactor">
    <cofactor evidence="23">
        <name>Zn(2+)</name>
        <dbReference type="ChEBI" id="CHEBI:29105"/>
    </cofactor>
    <text evidence="23">Binds 1 zinc ion per subunit.</text>
</comment>
<feature type="domain" description="ERAP1-like C-terminal" evidence="27">
    <location>
        <begin position="1651"/>
        <end position="1975"/>
    </location>
</feature>
<dbReference type="InterPro" id="IPR042097">
    <property type="entry name" value="Aminopeptidase_N-like_N_sf"/>
</dbReference>
<keyword evidence="9" id="KW-0645">Protease</keyword>
<evidence type="ECO:0000259" key="27">
    <source>
        <dbReference type="Pfam" id="PF11838"/>
    </source>
</evidence>
<dbReference type="GO" id="GO:0005886">
    <property type="term" value="C:plasma membrane"/>
    <property type="evidence" value="ECO:0007669"/>
    <property type="project" value="UniProtKB-SubCell"/>
</dbReference>
<evidence type="ECO:0000256" key="24">
    <source>
        <dbReference type="PIRSR" id="PIRSR634016-4"/>
    </source>
</evidence>
<evidence type="ECO:0000256" key="7">
    <source>
        <dbReference type="ARBA" id="ARBA00022475"/>
    </source>
</evidence>
<keyword evidence="16 25" id="KW-1133">Transmembrane helix</keyword>
<feature type="transmembrane region" description="Helical" evidence="25">
    <location>
        <begin position="1015"/>
        <end position="1036"/>
    </location>
</feature>
<evidence type="ECO:0000256" key="8">
    <source>
        <dbReference type="ARBA" id="ARBA00022622"/>
    </source>
</evidence>